<proteinExistence type="predicted"/>
<feature type="compositionally biased region" description="Basic and acidic residues" evidence="1">
    <location>
        <begin position="572"/>
        <end position="584"/>
    </location>
</feature>
<evidence type="ECO:0000313" key="2">
    <source>
        <dbReference type="EMBL" id="KPV76882.1"/>
    </source>
</evidence>
<feature type="compositionally biased region" description="Low complexity" evidence="1">
    <location>
        <begin position="133"/>
        <end position="146"/>
    </location>
</feature>
<dbReference type="EMBL" id="KQ474075">
    <property type="protein sequence ID" value="KPV76882.1"/>
    <property type="molecule type" value="Genomic_DNA"/>
</dbReference>
<feature type="compositionally biased region" description="Polar residues" evidence="1">
    <location>
        <begin position="1"/>
        <end position="12"/>
    </location>
</feature>
<feature type="compositionally biased region" description="Polar residues" evidence="1">
    <location>
        <begin position="98"/>
        <end position="108"/>
    </location>
</feature>
<dbReference type="Pfam" id="PF10310">
    <property type="entry name" value="DUF5427"/>
    <property type="match status" value="1"/>
</dbReference>
<dbReference type="Proteomes" id="UP000053890">
    <property type="component" value="Unassembled WGS sequence"/>
</dbReference>
<evidence type="ECO:0000313" key="3">
    <source>
        <dbReference type="Proteomes" id="UP000053890"/>
    </source>
</evidence>
<dbReference type="RefSeq" id="XP_018272931.1">
    <property type="nucleotide sequence ID" value="XM_018416058.1"/>
</dbReference>
<protein>
    <recommendedName>
        <fullName evidence="4">Maintenance of telomere capping protein 1</fullName>
    </recommendedName>
</protein>
<feature type="region of interest" description="Disordered" evidence="1">
    <location>
        <begin position="555"/>
        <end position="590"/>
    </location>
</feature>
<dbReference type="GeneID" id="28976506"/>
<sequence length="590" mass="61393">MSASQPRTSTSSRNRDDVLQFLDSLDTYSNAPQPSKPPTSSSSSTLPRSTSNHSALGSSTSGTRPAATAHAPAQGSATAGANAKEAQSVLDFLDEITQRSSTPTTATQPRPLDKKPSVPSNLGRSTSRNNLSGTAAGTAAVTGAAAPPRRSTDSVRSARSVGTAAGGASASPRSAAARTPASASAAAPAPAAAAPPAPAPSHADRQQQQQQAEVPAEQAQAAGGWGWSSMWSQATTVVQQASHLAQQARTAAEEQVKTAAAGAGAAGGIAGLGEGLIKKLGENEQVKKYSEGVMSYAKGAHLDQLGKDLKSTTLRSLTDLLNAVAPPIAEHEVIQVSLSHDMVGYDGVETLVYRGLAKIMEQIEGGTLIVNSASGDKPNVSEDDDVRDLNLVDGMSEGWKLAEASLDQLIKDTYHVPVPPSESDNGATVPVTTCPVYLRIQPVLAPLPSLPPSLLASSSSDSSSSSPQSTKALFFLLVLRDPTHKLVHASTSQSMPATWLDIPFEDNEWVEDAMVEIIRRSVEIVGQEYITHRMRAQADAISQARATAQQVLFDQQQAEAEGGAAAETAQARGREDEANERAQEARIGVV</sequence>
<dbReference type="PANTHER" id="PTHR28265">
    <property type="entry name" value="MAINTENANCE OF TELOMERE CAPPING PROTEIN 1"/>
    <property type="match status" value="1"/>
</dbReference>
<dbReference type="PANTHER" id="PTHR28265:SF1">
    <property type="entry name" value="MAINTENANCE OF TELOMERE CAPPING PROTEIN 1"/>
    <property type="match status" value="1"/>
</dbReference>
<feature type="compositionally biased region" description="Low complexity" evidence="1">
    <location>
        <begin position="206"/>
        <end position="223"/>
    </location>
</feature>
<organism evidence="2 3">
    <name type="scientific">Rhodotorula graminis (strain WP1)</name>
    <dbReference type="NCBI Taxonomy" id="578459"/>
    <lineage>
        <taxon>Eukaryota</taxon>
        <taxon>Fungi</taxon>
        <taxon>Dikarya</taxon>
        <taxon>Basidiomycota</taxon>
        <taxon>Pucciniomycotina</taxon>
        <taxon>Microbotryomycetes</taxon>
        <taxon>Sporidiobolales</taxon>
        <taxon>Sporidiobolaceae</taxon>
        <taxon>Rhodotorula</taxon>
    </lineage>
</organism>
<feature type="compositionally biased region" description="Low complexity" evidence="1">
    <location>
        <begin position="555"/>
        <end position="571"/>
    </location>
</feature>
<dbReference type="OrthoDB" id="5594977at2759"/>
<feature type="compositionally biased region" description="Low complexity" evidence="1">
    <location>
        <begin position="157"/>
        <end position="192"/>
    </location>
</feature>
<gene>
    <name evidence="2" type="ORF">RHOBADRAFT_51867</name>
</gene>
<evidence type="ECO:0000256" key="1">
    <source>
        <dbReference type="SAM" id="MobiDB-lite"/>
    </source>
</evidence>
<name>A0A194S8F4_RHOGW</name>
<feature type="compositionally biased region" description="Polar residues" evidence="1">
    <location>
        <begin position="118"/>
        <end position="132"/>
    </location>
</feature>
<dbReference type="STRING" id="578459.A0A194S8F4"/>
<dbReference type="InterPro" id="IPR018814">
    <property type="entry name" value="DUF5427"/>
</dbReference>
<keyword evidence="3" id="KW-1185">Reference proteome</keyword>
<dbReference type="AlphaFoldDB" id="A0A194S8F4"/>
<reference evidence="2 3" key="1">
    <citation type="journal article" date="2015" name="Front. Microbiol.">
        <title>Genome sequence of the plant growth promoting endophytic yeast Rhodotorula graminis WP1.</title>
        <authorList>
            <person name="Firrincieli A."/>
            <person name="Otillar R."/>
            <person name="Salamov A."/>
            <person name="Schmutz J."/>
            <person name="Khan Z."/>
            <person name="Redman R.S."/>
            <person name="Fleck N.D."/>
            <person name="Lindquist E."/>
            <person name="Grigoriev I.V."/>
            <person name="Doty S.L."/>
        </authorList>
    </citation>
    <scope>NUCLEOTIDE SEQUENCE [LARGE SCALE GENOMIC DNA]</scope>
    <source>
        <strain evidence="2 3">WP1</strain>
    </source>
</reference>
<dbReference type="OMA" id="RIHLVHD"/>
<accession>A0A194S8F4</accession>
<feature type="compositionally biased region" description="Low complexity" evidence="1">
    <location>
        <begin position="38"/>
        <end position="54"/>
    </location>
</feature>
<feature type="region of interest" description="Disordered" evidence="1">
    <location>
        <begin position="1"/>
        <end position="223"/>
    </location>
</feature>
<evidence type="ECO:0008006" key="4">
    <source>
        <dbReference type="Google" id="ProtNLM"/>
    </source>
</evidence>